<accession>D8QFR9</accession>
<dbReference type="Proteomes" id="UP000007431">
    <property type="component" value="Unassembled WGS sequence"/>
</dbReference>
<dbReference type="Pfam" id="PF01565">
    <property type="entry name" value="FAD_binding_4"/>
    <property type="match status" value="1"/>
</dbReference>
<dbReference type="Gene3D" id="3.30.465.10">
    <property type="match status" value="1"/>
</dbReference>
<dbReference type="Gene3D" id="3.40.462.20">
    <property type="match status" value="1"/>
</dbReference>
<dbReference type="InterPro" id="IPR006094">
    <property type="entry name" value="Oxid_FAD_bind_N"/>
</dbReference>
<evidence type="ECO:0000256" key="4">
    <source>
        <dbReference type="ARBA" id="ARBA00022827"/>
    </source>
</evidence>
<evidence type="ECO:0000256" key="3">
    <source>
        <dbReference type="ARBA" id="ARBA00022630"/>
    </source>
</evidence>
<evidence type="ECO:0000313" key="8">
    <source>
        <dbReference type="EMBL" id="EFI93172.1"/>
    </source>
</evidence>
<keyword evidence="6" id="KW-0732">Signal</keyword>
<dbReference type="InterPro" id="IPR016166">
    <property type="entry name" value="FAD-bd_PCMH"/>
</dbReference>
<dbReference type="eggNOG" id="ENOG502QVGN">
    <property type="taxonomic scope" value="Eukaryota"/>
</dbReference>
<dbReference type="PROSITE" id="PS51387">
    <property type="entry name" value="FAD_PCMH"/>
    <property type="match status" value="1"/>
</dbReference>
<proteinExistence type="inferred from homology"/>
<dbReference type="PANTHER" id="PTHR42973">
    <property type="entry name" value="BINDING OXIDOREDUCTASE, PUTATIVE (AFU_ORTHOLOGUE AFUA_1G17690)-RELATED"/>
    <property type="match status" value="1"/>
</dbReference>
<feature type="signal peptide" evidence="6">
    <location>
        <begin position="1"/>
        <end position="19"/>
    </location>
</feature>
<evidence type="ECO:0000256" key="2">
    <source>
        <dbReference type="ARBA" id="ARBA00005466"/>
    </source>
</evidence>
<dbReference type="RefSeq" id="XP_003028075.1">
    <property type="nucleotide sequence ID" value="XM_003028029.1"/>
</dbReference>
<keyword evidence="3" id="KW-0285">Flavoprotein</keyword>
<comment type="similarity">
    <text evidence="2">Belongs to the oxygen-dependent FAD-linked oxidoreductase family.</text>
</comment>
<dbReference type="InterPro" id="IPR016169">
    <property type="entry name" value="FAD-bd_PCMH_sub2"/>
</dbReference>
<dbReference type="InterPro" id="IPR036318">
    <property type="entry name" value="FAD-bd_PCMH-like_sf"/>
</dbReference>
<dbReference type="InterPro" id="IPR012951">
    <property type="entry name" value="BBE"/>
</dbReference>
<dbReference type="HOGENOM" id="CLU_018354_10_1_1"/>
<keyword evidence="5" id="KW-0560">Oxidoreductase</keyword>
<dbReference type="OrthoDB" id="407275at2759"/>
<keyword evidence="9" id="KW-1185">Reference proteome</keyword>
<evidence type="ECO:0000259" key="7">
    <source>
        <dbReference type="PROSITE" id="PS51387"/>
    </source>
</evidence>
<dbReference type="AlphaFoldDB" id="D8QFR9"/>
<evidence type="ECO:0000256" key="5">
    <source>
        <dbReference type="ARBA" id="ARBA00023002"/>
    </source>
</evidence>
<evidence type="ECO:0000256" key="6">
    <source>
        <dbReference type="SAM" id="SignalP"/>
    </source>
</evidence>
<sequence length="497" mass="53789">MRSFLSLTAFTALALRVLGQDVDQLKKDLGDVKAVFSEDSEYATAAQPFNLRFQGIAPIAVTYPTSVDQVSTAIKAGAAQNLQVVARGGGHSYIANGLGGKDGALVVDMSKFKDIQVAEDGSAVIQTGNRLGDVVRVLSENGRAMPHGTCPFVGAGGHMSYGGYGFTSRQWGLAMDTIDSADVVLANGTAVTASESENADLFWALKGAAPSFGIVTAWHSHTYEIPQNATVFTDTYDLSVEEAVDMVDAFTAFTFSGLPPAFGSELTITKGTEKGRVTIAHVGALYADVEKLNETLSGFTDNVPEPISVVRSPGSYVDSVLNLGGVDSLDVSKPDSNDTFYTKSLVIPEAQPMTDDALTAWFDYNANEGFDSDLEWFLQIQMYGGNGSAINQIDTDATAYAHRSSLYTYQLYASAPNLKPPFPDNGFDFLDNMVDTIVGNMPADWDYGSYLNYVEERLENWQELYYDGHYQKLQQIKAQYDPNNVFHFPTSVEVPSA</sequence>
<dbReference type="GO" id="GO:0071949">
    <property type="term" value="F:FAD binding"/>
    <property type="evidence" value="ECO:0007669"/>
    <property type="project" value="InterPro"/>
</dbReference>
<dbReference type="VEuPathDB" id="FungiDB:SCHCODRAFT_02638893"/>
<dbReference type="SUPFAM" id="SSF56176">
    <property type="entry name" value="FAD-binding/transporter-associated domain-like"/>
    <property type="match status" value="1"/>
</dbReference>
<evidence type="ECO:0000256" key="1">
    <source>
        <dbReference type="ARBA" id="ARBA00001974"/>
    </source>
</evidence>
<dbReference type="InParanoid" id="D8QFR9"/>
<reference evidence="8 9" key="1">
    <citation type="journal article" date="2010" name="Nat. Biotechnol.">
        <title>Genome sequence of the model mushroom Schizophyllum commune.</title>
        <authorList>
            <person name="Ohm R.A."/>
            <person name="de Jong J.F."/>
            <person name="Lugones L.G."/>
            <person name="Aerts A."/>
            <person name="Kothe E."/>
            <person name="Stajich J.E."/>
            <person name="de Vries R.P."/>
            <person name="Record E."/>
            <person name="Levasseur A."/>
            <person name="Baker S.E."/>
            <person name="Bartholomew K.A."/>
            <person name="Coutinho P.M."/>
            <person name="Erdmann S."/>
            <person name="Fowler T.J."/>
            <person name="Gathman A.C."/>
            <person name="Lombard V."/>
            <person name="Henrissat B."/>
            <person name="Knabe N."/>
            <person name="Kuees U."/>
            <person name="Lilly W.W."/>
            <person name="Lindquist E."/>
            <person name="Lucas S."/>
            <person name="Magnuson J.K."/>
            <person name="Piumi F."/>
            <person name="Raudaskoski M."/>
            <person name="Salamov A."/>
            <person name="Schmutz J."/>
            <person name="Schwarze F.W.M.R."/>
            <person name="vanKuyk P.A."/>
            <person name="Horton J.S."/>
            <person name="Grigoriev I.V."/>
            <person name="Woesten H.A.B."/>
        </authorList>
    </citation>
    <scope>NUCLEOTIDE SEQUENCE [LARGE SCALE GENOMIC DNA]</scope>
    <source>
        <strain evidence="9">H4-8 / FGSC 9210</strain>
    </source>
</reference>
<dbReference type="EMBL" id="GL377311">
    <property type="protein sequence ID" value="EFI93172.1"/>
    <property type="molecule type" value="Genomic_DNA"/>
</dbReference>
<evidence type="ECO:0000313" key="9">
    <source>
        <dbReference type="Proteomes" id="UP000007431"/>
    </source>
</evidence>
<dbReference type="STRING" id="578458.D8QFR9"/>
<dbReference type="InterPro" id="IPR050416">
    <property type="entry name" value="FAD-linked_Oxidoreductase"/>
</dbReference>
<name>D8QFR9_SCHCM</name>
<gene>
    <name evidence="8" type="ORF">SCHCODRAFT_83274</name>
</gene>
<feature type="chain" id="PRO_5003120923" description="FAD-binding PCMH-type domain-containing protein" evidence="6">
    <location>
        <begin position="20"/>
        <end position="497"/>
    </location>
</feature>
<dbReference type="Pfam" id="PF08031">
    <property type="entry name" value="BBE"/>
    <property type="match status" value="1"/>
</dbReference>
<dbReference type="GO" id="GO:0016491">
    <property type="term" value="F:oxidoreductase activity"/>
    <property type="evidence" value="ECO:0007669"/>
    <property type="project" value="UniProtKB-KW"/>
</dbReference>
<comment type="cofactor">
    <cofactor evidence="1">
        <name>FAD</name>
        <dbReference type="ChEBI" id="CHEBI:57692"/>
    </cofactor>
</comment>
<dbReference type="KEGG" id="scm:SCHCO_02638893"/>
<dbReference type="PANTHER" id="PTHR42973:SF39">
    <property type="entry name" value="FAD-BINDING PCMH-TYPE DOMAIN-CONTAINING PROTEIN"/>
    <property type="match status" value="1"/>
</dbReference>
<protein>
    <recommendedName>
        <fullName evidence="7">FAD-binding PCMH-type domain-containing protein</fullName>
    </recommendedName>
</protein>
<dbReference type="GeneID" id="9592138"/>
<feature type="domain" description="FAD-binding PCMH-type" evidence="7">
    <location>
        <begin position="53"/>
        <end position="225"/>
    </location>
</feature>
<keyword evidence="4" id="KW-0274">FAD</keyword>
<organism evidence="9">
    <name type="scientific">Schizophyllum commune (strain H4-8 / FGSC 9210)</name>
    <name type="common">Split gill fungus</name>
    <dbReference type="NCBI Taxonomy" id="578458"/>
    <lineage>
        <taxon>Eukaryota</taxon>
        <taxon>Fungi</taxon>
        <taxon>Dikarya</taxon>
        <taxon>Basidiomycota</taxon>
        <taxon>Agaricomycotina</taxon>
        <taxon>Agaricomycetes</taxon>
        <taxon>Agaricomycetidae</taxon>
        <taxon>Agaricales</taxon>
        <taxon>Schizophyllaceae</taxon>
        <taxon>Schizophyllum</taxon>
    </lineage>
</organism>
<dbReference type="OMA" id="DTAFYYR"/>